<keyword evidence="1" id="KW-0812">Transmembrane</keyword>
<dbReference type="Gene3D" id="2.40.30.170">
    <property type="match status" value="1"/>
</dbReference>
<dbReference type="EMBL" id="BNJK01000001">
    <property type="protein sequence ID" value="GHO92775.1"/>
    <property type="molecule type" value="Genomic_DNA"/>
</dbReference>
<protein>
    <recommendedName>
        <fullName evidence="4">HlyD family secretion protein</fullName>
    </recommendedName>
</protein>
<reference evidence="2" key="1">
    <citation type="submission" date="2020-10" db="EMBL/GenBank/DDBJ databases">
        <title>Taxonomic study of unclassified bacteria belonging to the class Ktedonobacteria.</title>
        <authorList>
            <person name="Yabe S."/>
            <person name="Wang C.M."/>
            <person name="Zheng Y."/>
            <person name="Sakai Y."/>
            <person name="Cavaletti L."/>
            <person name="Monciardini P."/>
            <person name="Donadio S."/>
        </authorList>
    </citation>
    <scope>NUCLEOTIDE SEQUENCE</scope>
    <source>
        <strain evidence="2">ID150040</strain>
    </source>
</reference>
<keyword evidence="1" id="KW-0472">Membrane</keyword>
<evidence type="ECO:0000313" key="3">
    <source>
        <dbReference type="Proteomes" id="UP000597444"/>
    </source>
</evidence>
<dbReference type="RefSeq" id="WP_220203595.1">
    <property type="nucleotide sequence ID" value="NZ_BNJK01000001.1"/>
</dbReference>
<keyword evidence="3" id="KW-1185">Reference proteome</keyword>
<comment type="caution">
    <text evidence="2">The sequence shown here is derived from an EMBL/GenBank/DDBJ whole genome shotgun (WGS) entry which is preliminary data.</text>
</comment>
<evidence type="ECO:0008006" key="4">
    <source>
        <dbReference type="Google" id="ProtNLM"/>
    </source>
</evidence>
<evidence type="ECO:0000313" key="2">
    <source>
        <dbReference type="EMBL" id="GHO92775.1"/>
    </source>
</evidence>
<dbReference type="Proteomes" id="UP000597444">
    <property type="component" value="Unassembled WGS sequence"/>
</dbReference>
<organism evidence="2 3">
    <name type="scientific">Reticulibacter mediterranei</name>
    <dbReference type="NCBI Taxonomy" id="2778369"/>
    <lineage>
        <taxon>Bacteria</taxon>
        <taxon>Bacillati</taxon>
        <taxon>Chloroflexota</taxon>
        <taxon>Ktedonobacteria</taxon>
        <taxon>Ktedonobacterales</taxon>
        <taxon>Reticulibacteraceae</taxon>
        <taxon>Reticulibacter</taxon>
    </lineage>
</organism>
<proteinExistence type="predicted"/>
<gene>
    <name evidence="2" type="ORF">KSF_028230</name>
</gene>
<accession>A0A8J3IL79</accession>
<dbReference type="AlphaFoldDB" id="A0A8J3IL79"/>
<name>A0A8J3IL79_9CHLR</name>
<feature type="transmembrane region" description="Helical" evidence="1">
    <location>
        <begin position="29"/>
        <end position="54"/>
    </location>
</feature>
<keyword evidence="1" id="KW-1133">Transmembrane helix</keyword>
<sequence length="194" mass="20820">MLIPNHPIFRQNAVKHYMQSREKDTLPRFISLPIALFLWGLLGLLLVVGLLAWYEQIPTYATGQGAVLSPRYMSHYAQQGAVAAAFFAIDQAKYLHVGQRVAVSFTSSSDNSLKGTVLAVDAAVSPDSALSHYGLSSTSALSITQPSVVVIIKLDAVSPSLYAGSTLTANVQVGSRRIISLLPGIGSFWGEENT</sequence>
<evidence type="ECO:0000256" key="1">
    <source>
        <dbReference type="SAM" id="Phobius"/>
    </source>
</evidence>